<proteinExistence type="inferred from homology"/>
<dbReference type="Proteomes" id="UP000636264">
    <property type="component" value="Unassembled WGS sequence"/>
</dbReference>
<keyword evidence="5" id="KW-1185">Reference proteome</keyword>
<feature type="domain" description="MmgE/PrpD C-terminal" evidence="3">
    <location>
        <begin position="266"/>
        <end position="394"/>
    </location>
</feature>
<feature type="domain" description="MmgE/PrpD N-terminal" evidence="2">
    <location>
        <begin position="20"/>
        <end position="241"/>
    </location>
</feature>
<dbReference type="Pfam" id="PF19305">
    <property type="entry name" value="MmgE_PrpD_C"/>
    <property type="match status" value="1"/>
</dbReference>
<comment type="caution">
    <text evidence="4">The sequence shown here is derived from an EMBL/GenBank/DDBJ whole genome shotgun (WGS) entry which is preliminary data.</text>
</comment>
<evidence type="ECO:0000259" key="2">
    <source>
        <dbReference type="Pfam" id="PF03972"/>
    </source>
</evidence>
<dbReference type="Gene3D" id="3.30.1330.120">
    <property type="entry name" value="2-methylcitrate dehydratase PrpD"/>
    <property type="match status" value="1"/>
</dbReference>
<reference evidence="4" key="2">
    <citation type="submission" date="2020-09" db="EMBL/GenBank/DDBJ databases">
        <authorList>
            <person name="Sun Q."/>
            <person name="Zhou Y."/>
        </authorList>
    </citation>
    <scope>NUCLEOTIDE SEQUENCE</scope>
    <source>
        <strain evidence="4">CGMCC 1.15320</strain>
    </source>
</reference>
<reference evidence="4" key="1">
    <citation type="journal article" date="2014" name="Int. J. Syst. Evol. Microbiol.">
        <title>Complete genome sequence of Corynebacterium casei LMG S-19264T (=DSM 44701T), isolated from a smear-ripened cheese.</title>
        <authorList>
            <consortium name="US DOE Joint Genome Institute (JGI-PGF)"/>
            <person name="Walter F."/>
            <person name="Albersmeier A."/>
            <person name="Kalinowski J."/>
            <person name="Ruckert C."/>
        </authorList>
    </citation>
    <scope>NUCLEOTIDE SEQUENCE</scope>
    <source>
        <strain evidence="4">CGMCC 1.15320</strain>
    </source>
</reference>
<gene>
    <name evidence="4" type="ORF">GCM10011385_33600</name>
</gene>
<organism evidence="4 5">
    <name type="scientific">Nitratireductor aestuarii</name>
    <dbReference type="NCBI Taxonomy" id="1735103"/>
    <lineage>
        <taxon>Bacteria</taxon>
        <taxon>Pseudomonadati</taxon>
        <taxon>Pseudomonadota</taxon>
        <taxon>Alphaproteobacteria</taxon>
        <taxon>Hyphomicrobiales</taxon>
        <taxon>Phyllobacteriaceae</taxon>
        <taxon>Nitratireductor</taxon>
    </lineage>
</organism>
<dbReference type="InterPro" id="IPR045336">
    <property type="entry name" value="MmgE_PrpD_N"/>
</dbReference>
<dbReference type="EMBL" id="BMIF01000012">
    <property type="protein sequence ID" value="GGA76810.1"/>
    <property type="molecule type" value="Genomic_DNA"/>
</dbReference>
<dbReference type="InterPro" id="IPR042188">
    <property type="entry name" value="MmgE/PrpD_sf_2"/>
</dbReference>
<dbReference type="SUPFAM" id="SSF103378">
    <property type="entry name" value="2-methylcitrate dehydratase PrpD"/>
    <property type="match status" value="1"/>
</dbReference>
<evidence type="ECO:0000259" key="3">
    <source>
        <dbReference type="Pfam" id="PF19305"/>
    </source>
</evidence>
<dbReference type="PANTHER" id="PTHR16943">
    <property type="entry name" value="2-METHYLCITRATE DEHYDRATASE-RELATED"/>
    <property type="match status" value="1"/>
</dbReference>
<dbReference type="GO" id="GO:0016829">
    <property type="term" value="F:lyase activity"/>
    <property type="evidence" value="ECO:0007669"/>
    <property type="project" value="InterPro"/>
</dbReference>
<dbReference type="InterPro" id="IPR042183">
    <property type="entry name" value="MmgE/PrpD_sf_1"/>
</dbReference>
<evidence type="ECO:0008006" key="6">
    <source>
        <dbReference type="Google" id="ProtNLM"/>
    </source>
</evidence>
<dbReference type="InterPro" id="IPR045337">
    <property type="entry name" value="MmgE_PrpD_C"/>
</dbReference>
<dbReference type="InterPro" id="IPR036148">
    <property type="entry name" value="MmgE/PrpD_sf"/>
</dbReference>
<comment type="similarity">
    <text evidence="1">Belongs to the PrpD family.</text>
</comment>
<accession>A0A916W8T9</accession>
<dbReference type="InterPro" id="IPR005656">
    <property type="entry name" value="MmgE_PrpD"/>
</dbReference>
<name>A0A916W8T9_9HYPH</name>
<sequence length="443" mass="46083">MSETPSLSEHLGAFVAAPPPVPADVVERAKVSLVHNITMALAARGRENAGHIAAARHPGHATLLASGAHCSADWAALANGALFHVRSQDDVHLASTAHPGAPVIAAALAVAETHGASGKAFLEAMVLGYEVLCRIGRDFDQEATERGFRPAGIWGGFGAAAASVRLMGLDAKGCGHAIALATHQAGGVLQVWTEGGPEFPFQLGFAARNGVVAAELAAASQVAGRFMLEGSKGLYHAVSGVSTAPTEALDGLGTDWQLREVTVKPYPCCAVLQGPVQEVLRLRSDINGARILAVHLSLSPFEATFPGIDNAGPAFASAAATKMSAQFCLSVALIDGRLALSDLSRLHDPAIRAMAARIKVIADQALQDRQCRIRIELDDGRMLSAGLDGAIGQPSFDEISAFCITMADEMGITPEQAQAINREIAELDERPDVSALIAAIVGR</sequence>
<dbReference type="PANTHER" id="PTHR16943:SF8">
    <property type="entry name" value="2-METHYLCITRATE DEHYDRATASE"/>
    <property type="match status" value="1"/>
</dbReference>
<evidence type="ECO:0000313" key="5">
    <source>
        <dbReference type="Proteomes" id="UP000636264"/>
    </source>
</evidence>
<dbReference type="Gene3D" id="1.10.4100.10">
    <property type="entry name" value="2-methylcitrate dehydratase PrpD"/>
    <property type="match status" value="1"/>
</dbReference>
<evidence type="ECO:0000256" key="1">
    <source>
        <dbReference type="ARBA" id="ARBA00006174"/>
    </source>
</evidence>
<dbReference type="Pfam" id="PF03972">
    <property type="entry name" value="MmgE_PrpD_N"/>
    <property type="match status" value="1"/>
</dbReference>
<dbReference type="RefSeq" id="WP_188722256.1">
    <property type="nucleotide sequence ID" value="NZ_BMIF01000012.1"/>
</dbReference>
<evidence type="ECO:0000313" key="4">
    <source>
        <dbReference type="EMBL" id="GGA76810.1"/>
    </source>
</evidence>
<dbReference type="AlphaFoldDB" id="A0A916W8T9"/>
<protein>
    <recommendedName>
        <fullName evidence="6">MmgE/PrpD family protein</fullName>
    </recommendedName>
</protein>